<dbReference type="Pfam" id="PF12937">
    <property type="entry name" value="F-box-like"/>
    <property type="match status" value="1"/>
</dbReference>
<comment type="caution">
    <text evidence="3">The sequence shown here is derived from an EMBL/GenBank/DDBJ whole genome shotgun (WGS) entry which is preliminary data.</text>
</comment>
<feature type="region of interest" description="Disordered" evidence="1">
    <location>
        <begin position="465"/>
        <end position="501"/>
    </location>
</feature>
<feature type="compositionally biased region" description="Polar residues" evidence="1">
    <location>
        <begin position="479"/>
        <end position="491"/>
    </location>
</feature>
<feature type="region of interest" description="Disordered" evidence="1">
    <location>
        <begin position="238"/>
        <end position="258"/>
    </location>
</feature>
<dbReference type="AlphaFoldDB" id="A0ABD3MGR1"/>
<organism evidence="3 4">
    <name type="scientific">Discostella pseudostelligera</name>
    <dbReference type="NCBI Taxonomy" id="259834"/>
    <lineage>
        <taxon>Eukaryota</taxon>
        <taxon>Sar</taxon>
        <taxon>Stramenopiles</taxon>
        <taxon>Ochrophyta</taxon>
        <taxon>Bacillariophyta</taxon>
        <taxon>Coscinodiscophyceae</taxon>
        <taxon>Thalassiosirophycidae</taxon>
        <taxon>Stephanodiscales</taxon>
        <taxon>Stephanodiscaceae</taxon>
        <taxon>Discostella</taxon>
    </lineage>
</organism>
<feature type="region of interest" description="Disordered" evidence="1">
    <location>
        <begin position="621"/>
        <end position="662"/>
    </location>
</feature>
<feature type="region of interest" description="Disordered" evidence="1">
    <location>
        <begin position="122"/>
        <end position="157"/>
    </location>
</feature>
<gene>
    <name evidence="3" type="ORF">ACHAWU_004999</name>
</gene>
<dbReference type="Gene3D" id="1.20.1280.50">
    <property type="match status" value="1"/>
</dbReference>
<feature type="domain" description="F-box" evidence="2">
    <location>
        <begin position="699"/>
        <end position="740"/>
    </location>
</feature>
<proteinExistence type="predicted"/>
<feature type="compositionally biased region" description="Polar residues" evidence="1">
    <location>
        <begin position="145"/>
        <end position="157"/>
    </location>
</feature>
<evidence type="ECO:0000313" key="3">
    <source>
        <dbReference type="EMBL" id="KAL3763113.1"/>
    </source>
</evidence>
<evidence type="ECO:0000313" key="4">
    <source>
        <dbReference type="Proteomes" id="UP001530293"/>
    </source>
</evidence>
<dbReference type="InterPro" id="IPR001810">
    <property type="entry name" value="F-box_dom"/>
</dbReference>
<accession>A0ABD3MGR1</accession>
<evidence type="ECO:0000256" key="1">
    <source>
        <dbReference type="SAM" id="MobiDB-lite"/>
    </source>
</evidence>
<feature type="compositionally biased region" description="Polar residues" evidence="1">
    <location>
        <begin position="638"/>
        <end position="653"/>
    </location>
</feature>
<evidence type="ECO:0000259" key="2">
    <source>
        <dbReference type="Pfam" id="PF12937"/>
    </source>
</evidence>
<keyword evidence="4" id="KW-1185">Reference proteome</keyword>
<name>A0ABD3MGR1_9STRA</name>
<protein>
    <recommendedName>
        <fullName evidence="2">F-box domain-containing protein</fullName>
    </recommendedName>
</protein>
<dbReference type="Proteomes" id="UP001530293">
    <property type="component" value="Unassembled WGS sequence"/>
</dbReference>
<reference evidence="3 4" key="1">
    <citation type="submission" date="2024-10" db="EMBL/GenBank/DDBJ databases">
        <title>Updated reference genomes for cyclostephanoid diatoms.</title>
        <authorList>
            <person name="Roberts W.R."/>
            <person name="Alverson A.J."/>
        </authorList>
    </citation>
    <scope>NUCLEOTIDE SEQUENCE [LARGE SCALE GENOMIC DNA]</scope>
    <source>
        <strain evidence="3 4">AJA232-27</strain>
    </source>
</reference>
<sequence length="980" mass="105417">MVDEAPLSPSLFLSPRIADDLVSLDGIEELLLSGDVDGNGNSAASASTALPSSPIAWTRILDTTTTTSSTASKGNNLLSSTELNSISSSNKHFITNAVHMELQENAKLPTFNLPVDRSNTSWHIPAPRGRRSTMSTARRGASPHQRFSSIGSDNGTTCPLSPTSKLMGLTDPHMTDEQHLDAATFHAIDEMLRLNEHDLDLSMNDVKLCEFFLDGDDRSSAALAYSVASGGMPRLLSSTSLEDTSNNVGSQSPTRLHSSKTTLIPYNRANPLPIPALKGPTPPPKCHDIKPSEPAAAVLAGPMLNVSSLTPIETAASSNGKTDCQHAGTATTQAELPQIATASVPTPAGVSSPGLLPRLAPNPFSFQPTPAPVSNPLTSYTSRAPDSLPLIPPHPLPNKAVARPPGGQSFTSQFASLHAAAHSKTNASIRYATVQRSKFGFGENHTVPSVPAPPTHLAKTHPILGKAAPTPLQPPSAAFESNAQSPNQSGPQYERKKQRAKDARVKLNQSMDELALAIDLAGSQSKMRFDYVVKTTNCKNPHVTPSAGSTTPNTLPPHPLATLMDLTIQQAASAKKWDRPSFVGLSASIINSLNAQCEGLMREVAQLRSIARRDIMIVENGSSSSDQSCSPQKLVDGVSSQQNGGIGADQSTHAAKKQKIDPPDDANFAAIAEAQLCRAMALKEQQRCDAIHNTVGTPSLLQNIASFLDPSSLCQCLCVSKGWRSQNIFQNNYLWFNLCIKRYGAATVRKWEDGEEDGVMSKFTNEDENSVTLKLYRHMAVKNVKPNCPMEGAIFLGGSTSGGLVHCWASLVDRSNGETSRSVMQAKILNGKAKQYYEPLPVVELRLLVQNTGYSKGNIVIPNQQFAVDASTRRTGEKMLEIHGDHRFKSRALCIYGSGASTSPGSPREDDKLNPDICRLRLFESAIVSVHIHAKGCSTISKFRNRSKRIQLLVSIDGTIRQLVIPFHCMNEHNLKQIVN</sequence>
<dbReference type="SUPFAM" id="SSF81383">
    <property type="entry name" value="F-box domain"/>
    <property type="match status" value="1"/>
</dbReference>
<dbReference type="EMBL" id="JALLBG020000128">
    <property type="protein sequence ID" value="KAL3763113.1"/>
    <property type="molecule type" value="Genomic_DNA"/>
</dbReference>
<dbReference type="InterPro" id="IPR036047">
    <property type="entry name" value="F-box-like_dom_sf"/>
</dbReference>